<dbReference type="Gene3D" id="3.30.70.330">
    <property type="match status" value="3"/>
</dbReference>
<feature type="domain" description="RRM" evidence="4">
    <location>
        <begin position="257"/>
        <end position="332"/>
    </location>
</feature>
<proteinExistence type="predicted"/>
<dbReference type="Proteomes" id="UP000324222">
    <property type="component" value="Unassembled WGS sequence"/>
</dbReference>
<dbReference type="PROSITE" id="PS50102">
    <property type="entry name" value="RRM"/>
    <property type="match status" value="3"/>
</dbReference>
<feature type="domain" description="RRM" evidence="4">
    <location>
        <begin position="341"/>
        <end position="411"/>
    </location>
</feature>
<feature type="domain" description="RRM" evidence="4">
    <location>
        <begin position="150"/>
        <end position="220"/>
    </location>
</feature>
<feature type="region of interest" description="Disordered" evidence="3">
    <location>
        <begin position="404"/>
        <end position="452"/>
    </location>
</feature>
<feature type="compositionally biased region" description="Pro residues" evidence="3">
    <location>
        <begin position="442"/>
        <end position="452"/>
    </location>
</feature>
<dbReference type="AlphaFoldDB" id="A0A5B7F0I8"/>
<dbReference type="SMART" id="SM00360">
    <property type="entry name" value="RRM"/>
    <property type="match status" value="3"/>
</dbReference>
<dbReference type="Pfam" id="PF00076">
    <property type="entry name" value="RRM_1"/>
    <property type="match status" value="3"/>
</dbReference>
<dbReference type="SUPFAM" id="SSF54928">
    <property type="entry name" value="RNA-binding domain, RBD"/>
    <property type="match status" value="3"/>
</dbReference>
<evidence type="ECO:0000256" key="1">
    <source>
        <dbReference type="ARBA" id="ARBA00022884"/>
    </source>
</evidence>
<evidence type="ECO:0000256" key="2">
    <source>
        <dbReference type="PROSITE-ProRule" id="PRU00176"/>
    </source>
</evidence>
<dbReference type="InterPro" id="IPR050502">
    <property type="entry name" value="Euk_RNA-bind_prot"/>
</dbReference>
<evidence type="ECO:0000313" key="5">
    <source>
        <dbReference type="EMBL" id="MPC38104.1"/>
    </source>
</evidence>
<dbReference type="GO" id="GO:0003729">
    <property type="term" value="F:mRNA binding"/>
    <property type="evidence" value="ECO:0007669"/>
    <property type="project" value="TreeGrafter"/>
</dbReference>
<keyword evidence="1 2" id="KW-0694">RNA-binding</keyword>
<evidence type="ECO:0000313" key="6">
    <source>
        <dbReference type="Proteomes" id="UP000324222"/>
    </source>
</evidence>
<dbReference type="GO" id="GO:0005634">
    <property type="term" value="C:nucleus"/>
    <property type="evidence" value="ECO:0007669"/>
    <property type="project" value="TreeGrafter"/>
</dbReference>
<gene>
    <name evidence="5" type="primary">lark_0</name>
    <name evidence="5" type="ORF">E2C01_031606</name>
</gene>
<feature type="region of interest" description="Disordered" evidence="3">
    <location>
        <begin position="89"/>
        <end position="111"/>
    </location>
</feature>
<sequence>MECSDFGLPRRHGNLIDLNPVNGNLINIKPINGNLIDVNARNGELMDVKEIGVVENGVVVGRKAHLQERLDRLEVLYRDTRQELEATRETLTRFQPLQPPGPTHALWPGGAIHSSCTTSATPGLEDTKIYEGGGSSSGGGGYGGSSGGTFKIFVGNLSDLTSPTDLREAFGHFGVVVEADVLKNYGFVHMLGEEEGLRAITALNGRMLNGKPLIVAVSTCGRRSNDHSSHYRDSKPERHRHGGSSSGGSSSGSGSNFKIFVGNLSHCATSADIRNLFEQYGTIAEADVITARGVKTYGFVHMVSRVDGEAAIAALNGYVLHGRPMVVAASTGTRRFGPQRIKIFVGNVSAQTTTQELRNLFQSYGNVVEADILSNYAFVHMDNISQGKRAIRELDGYELHGSPLSVQESRSQPFQHSPSPLPPAEPQFNRAPASHPQNYYREPPPPDPCPPPAALYEPQYSRPPSYYRGRYDPYLPLPAPHHARGWGEEHRVGRGELLRALPRPAASEPGLRLPSSASFPATVQQPATFLSSPVPHDTHFGVDLSWHFRRPSCLPPSLVPHSRGAECRPAALAFLSLAPT</sequence>
<organism evidence="5 6">
    <name type="scientific">Portunus trituberculatus</name>
    <name type="common">Swimming crab</name>
    <name type="synonym">Neptunus trituberculatus</name>
    <dbReference type="NCBI Taxonomy" id="210409"/>
    <lineage>
        <taxon>Eukaryota</taxon>
        <taxon>Metazoa</taxon>
        <taxon>Ecdysozoa</taxon>
        <taxon>Arthropoda</taxon>
        <taxon>Crustacea</taxon>
        <taxon>Multicrustacea</taxon>
        <taxon>Malacostraca</taxon>
        <taxon>Eumalacostraca</taxon>
        <taxon>Eucarida</taxon>
        <taxon>Decapoda</taxon>
        <taxon>Pleocyemata</taxon>
        <taxon>Brachyura</taxon>
        <taxon>Eubrachyura</taxon>
        <taxon>Portunoidea</taxon>
        <taxon>Portunidae</taxon>
        <taxon>Portuninae</taxon>
        <taxon>Portunus</taxon>
    </lineage>
</organism>
<evidence type="ECO:0000256" key="3">
    <source>
        <dbReference type="SAM" id="MobiDB-lite"/>
    </source>
</evidence>
<name>A0A5B7F0I8_PORTR</name>
<dbReference type="OrthoDB" id="1879688at2759"/>
<dbReference type="InterPro" id="IPR035979">
    <property type="entry name" value="RBD_domain_sf"/>
</dbReference>
<keyword evidence="6" id="KW-1185">Reference proteome</keyword>
<reference evidence="5 6" key="1">
    <citation type="submission" date="2019-05" db="EMBL/GenBank/DDBJ databases">
        <title>Another draft genome of Portunus trituberculatus and its Hox gene families provides insights of decapod evolution.</title>
        <authorList>
            <person name="Jeong J.-H."/>
            <person name="Song I."/>
            <person name="Kim S."/>
            <person name="Choi T."/>
            <person name="Kim D."/>
            <person name="Ryu S."/>
            <person name="Kim W."/>
        </authorList>
    </citation>
    <scope>NUCLEOTIDE SEQUENCE [LARGE SCALE GENOMIC DNA]</scope>
    <source>
        <tissue evidence="5">Muscle</tissue>
    </source>
</reference>
<comment type="caution">
    <text evidence="5">The sequence shown here is derived from an EMBL/GenBank/DDBJ whole genome shotgun (WGS) entry which is preliminary data.</text>
</comment>
<accession>A0A5B7F0I8</accession>
<dbReference type="InterPro" id="IPR012677">
    <property type="entry name" value="Nucleotide-bd_a/b_plait_sf"/>
</dbReference>
<feature type="compositionally biased region" description="Polar residues" evidence="3">
    <location>
        <begin position="404"/>
        <end position="418"/>
    </location>
</feature>
<dbReference type="PANTHER" id="PTHR48025">
    <property type="entry name" value="OS02G0815200 PROTEIN"/>
    <property type="match status" value="1"/>
</dbReference>
<dbReference type="EMBL" id="VSRR010003976">
    <property type="protein sequence ID" value="MPC38104.1"/>
    <property type="molecule type" value="Genomic_DNA"/>
</dbReference>
<dbReference type="InterPro" id="IPR000504">
    <property type="entry name" value="RRM_dom"/>
</dbReference>
<feature type="region of interest" description="Disordered" evidence="3">
    <location>
        <begin position="221"/>
        <end position="252"/>
    </location>
</feature>
<feature type="compositionally biased region" description="Basic and acidic residues" evidence="3">
    <location>
        <begin position="223"/>
        <end position="236"/>
    </location>
</feature>
<protein>
    <submittedName>
        <fullName evidence="5">RNA-binding protein lark</fullName>
    </submittedName>
</protein>
<evidence type="ECO:0000259" key="4">
    <source>
        <dbReference type="PROSITE" id="PS50102"/>
    </source>
</evidence>
<dbReference type="PANTHER" id="PTHR48025:SF1">
    <property type="entry name" value="RRM DOMAIN-CONTAINING PROTEIN"/>
    <property type="match status" value="1"/>
</dbReference>